<reference evidence="12" key="1">
    <citation type="submission" date="2019-09" db="EMBL/GenBank/DDBJ databases">
        <authorList>
            <person name="Li J."/>
        </authorList>
    </citation>
    <scope>NUCLEOTIDE SEQUENCE [LARGE SCALE GENOMIC DNA]</scope>
    <source>
        <strain evidence="12">NRBC 14897</strain>
    </source>
</reference>
<dbReference type="InterPro" id="IPR005702">
    <property type="entry name" value="Wzc-like_C"/>
</dbReference>
<comment type="catalytic activity">
    <reaction evidence="8">
        <text>L-tyrosyl-[protein] + ATP = O-phospho-L-tyrosyl-[protein] + ADP + H(+)</text>
        <dbReference type="Rhea" id="RHEA:10596"/>
        <dbReference type="Rhea" id="RHEA-COMP:10136"/>
        <dbReference type="Rhea" id="RHEA-COMP:20101"/>
        <dbReference type="ChEBI" id="CHEBI:15378"/>
        <dbReference type="ChEBI" id="CHEBI:30616"/>
        <dbReference type="ChEBI" id="CHEBI:46858"/>
        <dbReference type="ChEBI" id="CHEBI:61978"/>
        <dbReference type="ChEBI" id="CHEBI:456216"/>
        <dbReference type="EC" id="2.7.10.2"/>
    </reaction>
</comment>
<feature type="region of interest" description="Disordered" evidence="9">
    <location>
        <begin position="458"/>
        <end position="477"/>
    </location>
</feature>
<dbReference type="NCBIfam" id="TIGR01007">
    <property type="entry name" value="eps_fam"/>
    <property type="match status" value="1"/>
</dbReference>
<protein>
    <recommendedName>
        <fullName evidence="2">non-specific protein-tyrosine kinase</fullName>
        <ecNumber evidence="2">2.7.10.2</ecNumber>
    </recommendedName>
</protein>
<keyword evidence="5" id="KW-0418">Kinase</keyword>
<dbReference type="InterPro" id="IPR050445">
    <property type="entry name" value="Bact_polysacc_biosynth/exp"/>
</dbReference>
<evidence type="ECO:0000256" key="7">
    <source>
        <dbReference type="ARBA" id="ARBA00023137"/>
    </source>
</evidence>
<dbReference type="RefSeq" id="WP_129181543.1">
    <property type="nucleotide sequence ID" value="NZ_JAGIOG010000001.1"/>
</dbReference>
<name>A0A641AUT8_9ACTN</name>
<evidence type="ECO:0000313" key="12">
    <source>
        <dbReference type="EMBL" id="KAA1380761.1"/>
    </source>
</evidence>
<feature type="transmembrane region" description="Helical" evidence="10">
    <location>
        <begin position="12"/>
        <end position="35"/>
    </location>
</feature>
<dbReference type="EMBL" id="SDPP02000001">
    <property type="protein sequence ID" value="KAA1380761.1"/>
    <property type="molecule type" value="Genomic_DNA"/>
</dbReference>
<gene>
    <name evidence="12" type="ORF">ESP62_006260</name>
</gene>
<dbReference type="FunFam" id="3.40.50.300:FF:000527">
    <property type="entry name" value="Tyrosine-protein kinase etk"/>
    <property type="match status" value="1"/>
</dbReference>
<evidence type="ECO:0000256" key="4">
    <source>
        <dbReference type="ARBA" id="ARBA00022741"/>
    </source>
</evidence>
<dbReference type="SUPFAM" id="SSF52540">
    <property type="entry name" value="P-loop containing nucleoside triphosphate hydrolases"/>
    <property type="match status" value="1"/>
</dbReference>
<dbReference type="Pfam" id="PF13614">
    <property type="entry name" value="AAA_31"/>
    <property type="match status" value="1"/>
</dbReference>
<evidence type="ECO:0000256" key="8">
    <source>
        <dbReference type="ARBA" id="ARBA00051245"/>
    </source>
</evidence>
<keyword evidence="6" id="KW-0067">ATP-binding</keyword>
<feature type="domain" description="AAA" evidence="11">
    <location>
        <begin position="273"/>
        <end position="389"/>
    </location>
</feature>
<dbReference type="EC" id="2.7.10.2" evidence="2"/>
<keyword evidence="7" id="KW-0829">Tyrosine-protein kinase</keyword>
<organism evidence="12 13">
    <name type="scientific">Aeromicrobium fastidiosum</name>
    <dbReference type="NCBI Taxonomy" id="52699"/>
    <lineage>
        <taxon>Bacteria</taxon>
        <taxon>Bacillati</taxon>
        <taxon>Actinomycetota</taxon>
        <taxon>Actinomycetes</taxon>
        <taxon>Propionibacteriales</taxon>
        <taxon>Nocardioidaceae</taxon>
        <taxon>Aeromicrobium</taxon>
    </lineage>
</organism>
<proteinExistence type="inferred from homology"/>
<evidence type="ECO:0000256" key="10">
    <source>
        <dbReference type="SAM" id="Phobius"/>
    </source>
</evidence>
<dbReference type="InterPro" id="IPR027417">
    <property type="entry name" value="P-loop_NTPase"/>
</dbReference>
<dbReference type="Proteomes" id="UP001515100">
    <property type="component" value="Unassembled WGS sequence"/>
</dbReference>
<dbReference type="GO" id="GO:0005886">
    <property type="term" value="C:plasma membrane"/>
    <property type="evidence" value="ECO:0007669"/>
    <property type="project" value="UniProtKB-ARBA"/>
</dbReference>
<keyword evidence="10" id="KW-0472">Membrane</keyword>
<keyword evidence="4" id="KW-0547">Nucleotide-binding</keyword>
<dbReference type="CDD" id="cd05387">
    <property type="entry name" value="BY-kinase"/>
    <property type="match status" value="1"/>
</dbReference>
<dbReference type="Gene3D" id="3.40.50.300">
    <property type="entry name" value="P-loop containing nucleotide triphosphate hydrolases"/>
    <property type="match status" value="1"/>
</dbReference>
<accession>A0A641AUT8</accession>
<evidence type="ECO:0000256" key="6">
    <source>
        <dbReference type="ARBA" id="ARBA00022840"/>
    </source>
</evidence>
<keyword evidence="10" id="KW-1133">Transmembrane helix</keyword>
<evidence type="ECO:0000256" key="9">
    <source>
        <dbReference type="SAM" id="MobiDB-lite"/>
    </source>
</evidence>
<dbReference type="GO" id="GO:0042802">
    <property type="term" value="F:identical protein binding"/>
    <property type="evidence" value="ECO:0007669"/>
    <property type="project" value="UniProtKB-ARBA"/>
</dbReference>
<evidence type="ECO:0000256" key="3">
    <source>
        <dbReference type="ARBA" id="ARBA00022679"/>
    </source>
</evidence>
<dbReference type="PANTHER" id="PTHR32309:SF13">
    <property type="entry name" value="FERRIC ENTEROBACTIN TRANSPORT PROTEIN FEPE"/>
    <property type="match status" value="1"/>
</dbReference>
<sequence length="477" mass="50965">MDLRQFLGILRARWVFSVSTFVVGTVATILLVLSMSPVYGSSAKLFITSPIGQQAADPTAAFFAAQRLASYADLAREPSLLQDVINKLNLTDVSREQLAGQVSAEIIASTQTLQVDVTADTPELAQRIAKAESEGIVSLVARLEKPTSGDGAPAFVARIVGPPSISQTPVAPNVPLNIAIGLLLSLFVGIAGSVLRDLLDRTVKTRQEAEELSGGAVLATLPFDRQLKKQALSSEGHGALAEAFRVLRTNLQFANLDAKVESILVSSAVPNEGKTLVATNLAMSMAQSGRSVLLIDADMRNPNVAELLGLENSVGLMTVLIGRTTLAEAIQSHESGISFLGTGPRPPNPAEVLDTQAMRDLLFGLRSDYDVVIIDAPPMLPVADASILMREVDGALMLVRYGSTTREQLRLAVTRIETVGGRLFGSILNRTPRRAGDVYGYGYGYGYGEPVEAAPRRSLPQLVRPGRRADTSRRAVR</sequence>
<evidence type="ECO:0000259" key="11">
    <source>
        <dbReference type="Pfam" id="PF13614"/>
    </source>
</evidence>
<feature type="compositionally biased region" description="Basic and acidic residues" evidence="9">
    <location>
        <begin position="467"/>
        <end position="477"/>
    </location>
</feature>
<comment type="similarity">
    <text evidence="1">Belongs to the CpsD/CapB family.</text>
</comment>
<evidence type="ECO:0000313" key="13">
    <source>
        <dbReference type="Proteomes" id="UP001515100"/>
    </source>
</evidence>
<dbReference type="GO" id="GO:0004715">
    <property type="term" value="F:non-membrane spanning protein tyrosine kinase activity"/>
    <property type="evidence" value="ECO:0007669"/>
    <property type="project" value="UniProtKB-EC"/>
</dbReference>
<dbReference type="OrthoDB" id="9812433at2"/>
<comment type="caution">
    <text evidence="12">The sequence shown here is derived from an EMBL/GenBank/DDBJ whole genome shotgun (WGS) entry which is preliminary data.</text>
</comment>
<evidence type="ECO:0000256" key="5">
    <source>
        <dbReference type="ARBA" id="ARBA00022777"/>
    </source>
</evidence>
<dbReference type="AlphaFoldDB" id="A0A641AUT8"/>
<keyword evidence="3 12" id="KW-0808">Transferase</keyword>
<dbReference type="GO" id="GO:0005524">
    <property type="term" value="F:ATP binding"/>
    <property type="evidence" value="ECO:0007669"/>
    <property type="project" value="UniProtKB-KW"/>
</dbReference>
<dbReference type="PANTHER" id="PTHR32309">
    <property type="entry name" value="TYROSINE-PROTEIN KINASE"/>
    <property type="match status" value="1"/>
</dbReference>
<keyword evidence="10" id="KW-0812">Transmembrane</keyword>
<evidence type="ECO:0000256" key="2">
    <source>
        <dbReference type="ARBA" id="ARBA00011903"/>
    </source>
</evidence>
<keyword evidence="13" id="KW-1185">Reference proteome</keyword>
<dbReference type="InterPro" id="IPR025669">
    <property type="entry name" value="AAA_dom"/>
</dbReference>
<evidence type="ECO:0000256" key="1">
    <source>
        <dbReference type="ARBA" id="ARBA00007316"/>
    </source>
</evidence>